<evidence type="ECO:0000256" key="1">
    <source>
        <dbReference type="SAM" id="MobiDB-lite"/>
    </source>
</evidence>
<protein>
    <submittedName>
        <fullName evidence="3">Uncharacterized protein</fullName>
    </submittedName>
</protein>
<dbReference type="Proteomes" id="UP000562929">
    <property type="component" value="Unassembled WGS sequence"/>
</dbReference>
<evidence type="ECO:0000313" key="4">
    <source>
        <dbReference type="Proteomes" id="UP000562929"/>
    </source>
</evidence>
<feature type="compositionally biased region" description="Acidic residues" evidence="1">
    <location>
        <begin position="99"/>
        <end position="120"/>
    </location>
</feature>
<gene>
    <name evidence="3" type="ORF">GQ602_000226</name>
</gene>
<reference evidence="3 4" key="1">
    <citation type="journal article" date="2020" name="G3 (Bethesda)">
        <title>Genetic Underpinnings of Host Manipulation by Ophiocordyceps as Revealed by Comparative Transcriptomics.</title>
        <authorList>
            <person name="Will I."/>
            <person name="Das B."/>
            <person name="Trinh T."/>
            <person name="Brachmann A."/>
            <person name="Ohm R.A."/>
            <person name="de Bekker C."/>
        </authorList>
    </citation>
    <scope>NUCLEOTIDE SEQUENCE [LARGE SCALE GENOMIC DNA]</scope>
    <source>
        <strain evidence="3 4">EC05</strain>
    </source>
</reference>
<dbReference type="AlphaFoldDB" id="A0A8H4VG34"/>
<evidence type="ECO:0000256" key="2">
    <source>
        <dbReference type="SAM" id="SignalP"/>
    </source>
</evidence>
<feature type="chain" id="PRO_5034273551" evidence="2">
    <location>
        <begin position="18"/>
        <end position="120"/>
    </location>
</feature>
<keyword evidence="2" id="KW-0732">Signal</keyword>
<feature type="signal peptide" evidence="2">
    <location>
        <begin position="1"/>
        <end position="17"/>
    </location>
</feature>
<sequence>MQFKLLTTSLLLTTIHAAPHPQQELVPRNKDESHALDSLLGPIQVLNVLGQRAIYGRPSAYRAPAPPAAKDDGDCEETVVARGGGMTKTAGADRCGRDDDGDGDGDGDGDDDDGDDDDEL</sequence>
<accession>A0A8H4VG34</accession>
<organism evidence="3 4">
    <name type="scientific">Ophiocordyceps camponoti-floridani</name>
    <dbReference type="NCBI Taxonomy" id="2030778"/>
    <lineage>
        <taxon>Eukaryota</taxon>
        <taxon>Fungi</taxon>
        <taxon>Dikarya</taxon>
        <taxon>Ascomycota</taxon>
        <taxon>Pezizomycotina</taxon>
        <taxon>Sordariomycetes</taxon>
        <taxon>Hypocreomycetidae</taxon>
        <taxon>Hypocreales</taxon>
        <taxon>Ophiocordycipitaceae</taxon>
        <taxon>Ophiocordyceps</taxon>
    </lineage>
</organism>
<feature type="region of interest" description="Disordered" evidence="1">
    <location>
        <begin position="82"/>
        <end position="120"/>
    </location>
</feature>
<keyword evidence="4" id="KW-1185">Reference proteome</keyword>
<comment type="caution">
    <text evidence="3">The sequence shown here is derived from an EMBL/GenBank/DDBJ whole genome shotgun (WGS) entry which is preliminary data.</text>
</comment>
<dbReference type="EMBL" id="JAACLJ010000001">
    <property type="protein sequence ID" value="KAF4594613.1"/>
    <property type="molecule type" value="Genomic_DNA"/>
</dbReference>
<evidence type="ECO:0000313" key="3">
    <source>
        <dbReference type="EMBL" id="KAF4594613.1"/>
    </source>
</evidence>
<proteinExistence type="predicted"/>
<name>A0A8H4VG34_9HYPO</name>
<dbReference type="OrthoDB" id="10551764at2759"/>